<keyword evidence="1" id="KW-0472">Membrane</keyword>
<feature type="transmembrane region" description="Helical" evidence="1">
    <location>
        <begin position="198"/>
        <end position="217"/>
    </location>
</feature>
<keyword evidence="1" id="KW-0812">Transmembrane</keyword>
<proteinExistence type="predicted"/>
<reference evidence="2 3" key="1">
    <citation type="submission" date="2020-06" db="EMBL/GenBank/DDBJ databases">
        <title>Actinomadura xiongansis sp. nov., isolated from soil of Baiyangdian.</title>
        <authorList>
            <person name="Zhang X."/>
        </authorList>
    </citation>
    <scope>NUCLEOTIDE SEQUENCE [LARGE SCALE GENOMIC DNA]</scope>
    <source>
        <strain evidence="2 3">HBUM206468</strain>
    </source>
</reference>
<protein>
    <recommendedName>
        <fullName evidence="4">Glycosyltransferase RgtA/B/C/D-like domain-containing protein</fullName>
    </recommendedName>
</protein>
<feature type="transmembrane region" description="Helical" evidence="1">
    <location>
        <begin position="35"/>
        <end position="58"/>
    </location>
</feature>
<comment type="caution">
    <text evidence="2">The sequence shown here is derived from an EMBL/GenBank/DDBJ whole genome shotgun (WGS) entry which is preliminary data.</text>
</comment>
<feature type="transmembrane region" description="Helical" evidence="1">
    <location>
        <begin position="462"/>
        <end position="481"/>
    </location>
</feature>
<dbReference type="EMBL" id="JABVEC010000002">
    <property type="protein sequence ID" value="MBC6464797.1"/>
    <property type="molecule type" value="Genomic_DNA"/>
</dbReference>
<feature type="transmembrane region" description="Helical" evidence="1">
    <location>
        <begin position="70"/>
        <end position="91"/>
    </location>
</feature>
<feature type="transmembrane region" description="Helical" evidence="1">
    <location>
        <begin position="173"/>
        <end position="192"/>
    </location>
</feature>
<name>A0ABR7LIX4_9ACTN</name>
<evidence type="ECO:0000313" key="3">
    <source>
        <dbReference type="Proteomes" id="UP000805614"/>
    </source>
</evidence>
<feature type="transmembrane region" description="Helical" evidence="1">
    <location>
        <begin position="428"/>
        <end position="450"/>
    </location>
</feature>
<keyword evidence="3" id="KW-1185">Reference proteome</keyword>
<evidence type="ECO:0000313" key="2">
    <source>
        <dbReference type="EMBL" id="MBC6464797.1"/>
    </source>
</evidence>
<feature type="transmembrane region" description="Helical" evidence="1">
    <location>
        <begin position="493"/>
        <end position="513"/>
    </location>
</feature>
<feature type="transmembrane region" description="Helical" evidence="1">
    <location>
        <begin position="246"/>
        <end position="265"/>
    </location>
</feature>
<evidence type="ECO:0008006" key="4">
    <source>
        <dbReference type="Google" id="ProtNLM"/>
    </source>
</evidence>
<feature type="transmembrane region" description="Helical" evidence="1">
    <location>
        <begin position="525"/>
        <end position="550"/>
    </location>
</feature>
<organism evidence="2 3">
    <name type="scientific">Actinomadura alba</name>
    <dbReference type="NCBI Taxonomy" id="406431"/>
    <lineage>
        <taxon>Bacteria</taxon>
        <taxon>Bacillati</taxon>
        <taxon>Actinomycetota</taxon>
        <taxon>Actinomycetes</taxon>
        <taxon>Streptosporangiales</taxon>
        <taxon>Thermomonosporaceae</taxon>
        <taxon>Actinomadura</taxon>
    </lineage>
</organism>
<sequence>MSASNVLARLTVAPALLLVAWLVAALPLLLTGTFTIGPALLLFVLAAAVLLTLGFRGVRARAEVARPEASWWAVAGVVAVTLAFLVLQLAMCSEQIIVRRDPASYVQFAAWLTDHGSLPVRQWRWAFGGGDPSLTYQSPAFYQRGDAIIPQFMAGLPLILALGGWIGGMYAMVAMAPVLGACAVLSFAGLVARLVGARWAPLGALALALTLPMQWVSRSTYSELPALVLLLGGLALLHDVREVRSGAARIGALLAGLALGLTVLVRIDGLRDVLPVVVFAGLLTARRRPTGLWLFAGLALGVGAGLLEGFVLSGPYLKYLHASLNPLLLLSGAVVLGTVVMVGLLRAPFSAVRLRRVGVRLSSGRLPDVAAVLTVLVMIGFAVRPYLQTVVRVPANADDRMNASFILLAQRANGLPAEMGRVYYENSLYWVAWYIGVPALLLATAGAALLTRRMARRRSAEWLLPYAVIAWTTVTTLWRPGITPDHPWASRRLISIVIPGLLLLALWALAWAVRRIPRLGYGRGVTGAVALAGVPFLLVPIGVTSAGLLFTRTEQGEVAAVRSLCARLGRDASVVLVERVTADRFTQVIRGMCGVPTARTRPGTSEQDVRRVIGRIYAAGRRPLVLGAAPSNVAPYGEARQVLHIKTRQDEHSLVTPPDGTWGLTIDVWMSEPLRP</sequence>
<feature type="transmembrane region" description="Helical" evidence="1">
    <location>
        <begin position="292"/>
        <end position="312"/>
    </location>
</feature>
<gene>
    <name evidence="2" type="ORF">HKK74_04695</name>
</gene>
<evidence type="ECO:0000256" key="1">
    <source>
        <dbReference type="SAM" id="Phobius"/>
    </source>
</evidence>
<dbReference type="Proteomes" id="UP000805614">
    <property type="component" value="Unassembled WGS sequence"/>
</dbReference>
<keyword evidence="1" id="KW-1133">Transmembrane helix</keyword>
<feature type="transmembrane region" description="Helical" evidence="1">
    <location>
        <begin position="366"/>
        <end position="387"/>
    </location>
</feature>
<feature type="transmembrane region" description="Helical" evidence="1">
    <location>
        <begin position="324"/>
        <end position="345"/>
    </location>
</feature>
<dbReference type="RefSeq" id="WP_187241776.1">
    <property type="nucleotide sequence ID" value="NZ_BAAAOK010000008.1"/>
</dbReference>
<accession>A0ABR7LIX4</accession>